<proteinExistence type="predicted"/>
<feature type="compositionally biased region" description="Basic residues" evidence="1">
    <location>
        <begin position="25"/>
        <end position="40"/>
    </location>
</feature>
<accession>A0A976FEA9</accession>
<dbReference type="EMBL" id="SHOA02000002">
    <property type="protein sequence ID" value="TDH65183.1"/>
    <property type="molecule type" value="Genomic_DNA"/>
</dbReference>
<protein>
    <submittedName>
        <fullName evidence="2">Uncharacterized protein</fullName>
    </submittedName>
</protein>
<comment type="caution">
    <text evidence="2">The sequence shown here is derived from an EMBL/GenBank/DDBJ whole genome shotgun (WGS) entry which is preliminary data.</text>
</comment>
<evidence type="ECO:0000313" key="2">
    <source>
        <dbReference type="EMBL" id="TDH65183.1"/>
    </source>
</evidence>
<dbReference type="Proteomes" id="UP000294530">
    <property type="component" value="Unassembled WGS sequence"/>
</dbReference>
<name>A0A976FEA9_BRELC</name>
<evidence type="ECO:0000256" key="1">
    <source>
        <dbReference type="SAM" id="MobiDB-lite"/>
    </source>
</evidence>
<gene>
    <name evidence="2" type="ORF">CCR75_005907</name>
</gene>
<dbReference type="KEGG" id="blac:94349652"/>
<reference evidence="2 3" key="1">
    <citation type="journal article" date="2021" name="Genome Biol.">
        <title>AFLAP: assembly-free linkage analysis pipeline using k-mers from genome sequencing data.</title>
        <authorList>
            <person name="Fletcher K."/>
            <person name="Zhang L."/>
            <person name="Gil J."/>
            <person name="Han R."/>
            <person name="Cavanaugh K."/>
            <person name="Michelmore R."/>
        </authorList>
    </citation>
    <scope>NUCLEOTIDE SEQUENCE [LARGE SCALE GENOMIC DNA]</scope>
    <source>
        <strain evidence="2 3">SF5</strain>
    </source>
</reference>
<evidence type="ECO:0000313" key="3">
    <source>
        <dbReference type="Proteomes" id="UP000294530"/>
    </source>
</evidence>
<dbReference type="GeneID" id="94349652"/>
<dbReference type="OrthoDB" id="75550at2759"/>
<feature type="region of interest" description="Disordered" evidence="1">
    <location>
        <begin position="22"/>
        <end position="50"/>
    </location>
</feature>
<dbReference type="AlphaFoldDB" id="A0A976FEA9"/>
<keyword evidence="3" id="KW-1185">Reference proteome</keyword>
<dbReference type="RefSeq" id="XP_067814682.1">
    <property type="nucleotide sequence ID" value="XM_067963981.1"/>
</dbReference>
<sequence>MRAHRRKLHFSCTKDVASVVSAKNKNAHQRPLKRRKRQARSRCVSPIPKRQDNSLPAALWSDIQEKFAVAKSLGTMYRGKTLLTRSGHLVRTRIVLHFFTEHENLQGSSFGPAFPILIPSSEIYRMKGMHMSSCFCKVALSSSCVLCSAEKETHIRRASRLGRTYVTTGIGVIKRVRYDEKRKVSGGYFLYYGKASVVQHLVQLKSKSAQIMTEFRQSRQSQNHSIVEEDSALVKVFEDQAAADKWPCLVSMTVCFLGLLFQQNYQSGVGLPAISARLVEAKTFIGSLILSSSTEAPCRDVHRRVYDVVSVLASCNMIDTSPVPSSDSIDKNLRKYVRFNYDIFTNPRALFASIDADKQWNVDAGNDPMFSDMMVGLPDFKCPRLEVSFVDHLASPSLQDWQSMHDELPLASPTAISPITVCASRVTWAAISYKKNNFASTQSHSVSKLRVGICVPAEQLPRPTHQFFSPLGTVPIKKNDWYDESLKHIELSSAIECKIDWELNTQLKENNLETWGCFCSEPASTCTPVRNYHQNQEDKLKIKLKCREEFDNDTSSNIDNYFC</sequence>
<organism evidence="2 3">
    <name type="scientific">Bremia lactucae</name>
    <name type="common">Lettuce downy mildew</name>
    <dbReference type="NCBI Taxonomy" id="4779"/>
    <lineage>
        <taxon>Eukaryota</taxon>
        <taxon>Sar</taxon>
        <taxon>Stramenopiles</taxon>
        <taxon>Oomycota</taxon>
        <taxon>Peronosporomycetes</taxon>
        <taxon>Peronosporales</taxon>
        <taxon>Peronosporaceae</taxon>
        <taxon>Bremia</taxon>
    </lineage>
</organism>